<dbReference type="Proteomes" id="UP001153269">
    <property type="component" value="Unassembled WGS sequence"/>
</dbReference>
<dbReference type="AlphaFoldDB" id="A0A9N7U4B0"/>
<sequence length="149" mass="16256">MTTSTEKLRKPFLHPLLGANAHLQNREPQLDVHLHAAHHLLTPNPYSFYSLVLPQANNTATTTPSVPGHLRAVEPNSPSPKCPGSDRCHCCAPCDTPAAAAAPNVPSMLEVPRVELNRRITLKDNEDIIAPIRDLSSHLWAQSDHGQCS</sequence>
<organism evidence="1 2">
    <name type="scientific">Pleuronectes platessa</name>
    <name type="common">European plaice</name>
    <dbReference type="NCBI Taxonomy" id="8262"/>
    <lineage>
        <taxon>Eukaryota</taxon>
        <taxon>Metazoa</taxon>
        <taxon>Chordata</taxon>
        <taxon>Craniata</taxon>
        <taxon>Vertebrata</taxon>
        <taxon>Euteleostomi</taxon>
        <taxon>Actinopterygii</taxon>
        <taxon>Neopterygii</taxon>
        <taxon>Teleostei</taxon>
        <taxon>Neoteleostei</taxon>
        <taxon>Acanthomorphata</taxon>
        <taxon>Carangaria</taxon>
        <taxon>Pleuronectiformes</taxon>
        <taxon>Pleuronectoidei</taxon>
        <taxon>Pleuronectidae</taxon>
        <taxon>Pleuronectes</taxon>
    </lineage>
</organism>
<keyword evidence="2" id="KW-1185">Reference proteome</keyword>
<name>A0A9N7U4B0_PLEPL</name>
<dbReference type="EMBL" id="CADEAL010000735">
    <property type="protein sequence ID" value="CAB1424520.1"/>
    <property type="molecule type" value="Genomic_DNA"/>
</dbReference>
<evidence type="ECO:0000313" key="1">
    <source>
        <dbReference type="EMBL" id="CAB1424520.1"/>
    </source>
</evidence>
<reference evidence="1" key="1">
    <citation type="submission" date="2020-03" db="EMBL/GenBank/DDBJ databases">
        <authorList>
            <person name="Weist P."/>
        </authorList>
    </citation>
    <scope>NUCLEOTIDE SEQUENCE</scope>
</reference>
<comment type="caution">
    <text evidence="1">The sequence shown here is derived from an EMBL/GenBank/DDBJ whole genome shotgun (WGS) entry which is preliminary data.</text>
</comment>
<proteinExistence type="predicted"/>
<accession>A0A9N7U4B0</accession>
<gene>
    <name evidence="1" type="ORF">PLEPLA_LOCUS12448</name>
</gene>
<protein>
    <submittedName>
        <fullName evidence="1">Uncharacterized protein</fullName>
    </submittedName>
</protein>
<evidence type="ECO:0000313" key="2">
    <source>
        <dbReference type="Proteomes" id="UP001153269"/>
    </source>
</evidence>